<organism evidence="2 3">
    <name type="scientific">Papaver somniferum</name>
    <name type="common">Opium poppy</name>
    <dbReference type="NCBI Taxonomy" id="3469"/>
    <lineage>
        <taxon>Eukaryota</taxon>
        <taxon>Viridiplantae</taxon>
        <taxon>Streptophyta</taxon>
        <taxon>Embryophyta</taxon>
        <taxon>Tracheophyta</taxon>
        <taxon>Spermatophyta</taxon>
        <taxon>Magnoliopsida</taxon>
        <taxon>Ranunculales</taxon>
        <taxon>Papaveraceae</taxon>
        <taxon>Papaveroideae</taxon>
        <taxon>Papaver</taxon>
    </lineage>
</organism>
<dbReference type="PANTHER" id="PTHR47426:SF3">
    <property type="entry name" value="GCN5-RELATED N-ACETYLTRANSFERASE 6, CHLOROPLASTIC"/>
    <property type="match status" value="1"/>
</dbReference>
<reference evidence="2 3" key="1">
    <citation type="journal article" date="2018" name="Science">
        <title>The opium poppy genome and morphinan production.</title>
        <authorList>
            <person name="Guo L."/>
            <person name="Winzer T."/>
            <person name="Yang X."/>
            <person name="Li Y."/>
            <person name="Ning Z."/>
            <person name="He Z."/>
            <person name="Teodor R."/>
            <person name="Lu Y."/>
            <person name="Bowser T.A."/>
            <person name="Graham I.A."/>
            <person name="Ye K."/>
        </authorList>
    </citation>
    <scope>NUCLEOTIDE SEQUENCE [LARGE SCALE GENOMIC DNA]</scope>
    <source>
        <strain evidence="3">cv. HN1</strain>
        <tissue evidence="2">Leaves</tissue>
    </source>
</reference>
<sequence>MACNQFGSHNSASAWLKAGLYEELKIDPLHDQFNVTVAVSAHQQGVGSSMMKFSIENAKEDGGITLVYLHVRRDNIPALALYKKMGFEILAVATPHLPIVEQSDYLLRNPWLLQSFYLSSSLTLNTV</sequence>
<evidence type="ECO:0000313" key="2">
    <source>
        <dbReference type="EMBL" id="RZC72360.1"/>
    </source>
</evidence>
<keyword evidence="3" id="KW-1185">Reference proteome</keyword>
<dbReference type="SUPFAM" id="SSF55729">
    <property type="entry name" value="Acyl-CoA N-acyltransferases (Nat)"/>
    <property type="match status" value="1"/>
</dbReference>
<dbReference type="PANTHER" id="PTHR47426">
    <property type="entry name" value="ACYL-COA N-ACYLTRANSFERASES (NAT) SUPERFAMILY PROTEIN"/>
    <property type="match status" value="1"/>
</dbReference>
<proteinExistence type="predicted"/>
<dbReference type="InterPro" id="IPR016181">
    <property type="entry name" value="Acyl_CoA_acyltransferase"/>
</dbReference>
<protein>
    <recommendedName>
        <fullName evidence="1">N-acetyltransferase domain-containing protein</fullName>
    </recommendedName>
</protein>
<gene>
    <name evidence="2" type="ORF">C5167_035536</name>
</gene>
<evidence type="ECO:0000259" key="1">
    <source>
        <dbReference type="PROSITE" id="PS51186"/>
    </source>
</evidence>
<dbReference type="STRING" id="3469.A0A4Y7KJ31"/>
<dbReference type="AlphaFoldDB" id="A0A4Y7KJ31"/>
<accession>A0A4Y7KJ31</accession>
<dbReference type="EMBL" id="CM010721">
    <property type="protein sequence ID" value="RZC72360.1"/>
    <property type="molecule type" value="Genomic_DNA"/>
</dbReference>
<dbReference type="Pfam" id="PF00583">
    <property type="entry name" value="Acetyltransf_1"/>
    <property type="match status" value="1"/>
</dbReference>
<dbReference type="Proteomes" id="UP000316621">
    <property type="component" value="Chromosome 7"/>
</dbReference>
<dbReference type="Gramene" id="RZC72360">
    <property type="protein sequence ID" value="RZC72360"/>
    <property type="gene ID" value="C5167_035536"/>
</dbReference>
<dbReference type="PROSITE" id="PS51186">
    <property type="entry name" value="GNAT"/>
    <property type="match status" value="1"/>
</dbReference>
<feature type="domain" description="N-acetyltransferase" evidence="1">
    <location>
        <begin position="37"/>
        <end position="112"/>
    </location>
</feature>
<dbReference type="InterPro" id="IPR000182">
    <property type="entry name" value="GNAT_dom"/>
</dbReference>
<dbReference type="GO" id="GO:0016747">
    <property type="term" value="F:acyltransferase activity, transferring groups other than amino-acyl groups"/>
    <property type="evidence" value="ECO:0007669"/>
    <property type="project" value="InterPro"/>
</dbReference>
<evidence type="ECO:0000313" key="3">
    <source>
        <dbReference type="Proteomes" id="UP000316621"/>
    </source>
</evidence>
<name>A0A4Y7KJ31_PAPSO</name>
<dbReference type="Gene3D" id="3.40.630.30">
    <property type="match status" value="1"/>
</dbReference>